<proteinExistence type="predicted"/>
<feature type="transmembrane region" description="Helical" evidence="2">
    <location>
        <begin position="320"/>
        <end position="342"/>
    </location>
</feature>
<keyword evidence="2" id="KW-0472">Membrane</keyword>
<organism evidence="3 4">
    <name type="scientific">Nocardia alba</name>
    <dbReference type="NCBI Taxonomy" id="225051"/>
    <lineage>
        <taxon>Bacteria</taxon>
        <taxon>Bacillati</taxon>
        <taxon>Actinomycetota</taxon>
        <taxon>Actinomycetes</taxon>
        <taxon>Mycobacteriales</taxon>
        <taxon>Nocardiaceae</taxon>
        <taxon>Nocardia</taxon>
    </lineage>
</organism>
<accession>A0A4R1G1S9</accession>
<feature type="region of interest" description="Disordered" evidence="1">
    <location>
        <begin position="98"/>
        <end position="120"/>
    </location>
</feature>
<evidence type="ECO:0000313" key="3">
    <source>
        <dbReference type="EMBL" id="TCK00551.1"/>
    </source>
</evidence>
<feature type="compositionally biased region" description="Basic and acidic residues" evidence="1">
    <location>
        <begin position="1"/>
        <end position="16"/>
    </location>
</feature>
<comment type="caution">
    <text evidence="3">The sequence shown here is derived from an EMBL/GenBank/DDBJ whole genome shotgun (WGS) entry which is preliminary data.</text>
</comment>
<dbReference type="EMBL" id="SMFR01000001">
    <property type="protein sequence ID" value="TCK00551.1"/>
    <property type="molecule type" value="Genomic_DNA"/>
</dbReference>
<keyword evidence="2" id="KW-0812">Transmembrane</keyword>
<dbReference type="OrthoDB" id="4433665at2"/>
<keyword evidence="4" id="KW-1185">Reference proteome</keyword>
<name>A0A4R1G1S9_9NOCA</name>
<dbReference type="RefSeq" id="WP_132369721.1">
    <property type="nucleotide sequence ID" value="NZ_SMFR01000001.1"/>
</dbReference>
<sequence>MSPDHGENSSWRHEQPENGEDLSNVQKEKHRVYVDKGGKKGPKEWLAAVRNWSYRSQYGDDFRDGMAIVRGWTDDNGWAVEHNVVTDKGGRRYDAGKDGAGATGHETKYGKVSGKHPHDQLGKDEAALKQGRRVHWHVTDKSKVDKKIQRRLEALAKNHPKRFTFSQVSEAEKNLAMALGKEMRAHRSGNGMPLSSYYDAQRNLAGTHADTIRKLKKDGPGGTSPAALDGGKSLVAEIKARTKALNSKSSALKDSHKAMRDHGVAHAKIVSRLANAPKGLTNLTKAMKNSSTAQKNVQGATKSWIGAHGRINASMMKSPLGMIALGITALIGVVTLIIGNWGTIEKVFEAVRKNTLEPVGKFFQDVFASATAGLSNVTKGISDSFSGLGSGVEGVFKTVTHYVAVVVNAIGSVLKRLNIPLPDWLGGGSIGYGFIGDAMVEWAVAHMATGGIVRGPGGPRDDQVPIMASNGEFVVNAASTSRHIALLEAINSDSLTISGRDAQVIAVRRDAFAVPSRALPHVVNRHHFDHSTTVNLTTNHVDSAHVRATTLAAQREVAASWA</sequence>
<evidence type="ECO:0000313" key="4">
    <source>
        <dbReference type="Proteomes" id="UP000294856"/>
    </source>
</evidence>
<reference evidence="3 4" key="1">
    <citation type="submission" date="2019-03" db="EMBL/GenBank/DDBJ databases">
        <title>Genomic Encyclopedia of Type Strains, Phase IV (KMG-IV): sequencing the most valuable type-strain genomes for metagenomic binning, comparative biology and taxonomic classification.</title>
        <authorList>
            <person name="Goeker M."/>
        </authorList>
    </citation>
    <scope>NUCLEOTIDE SEQUENCE [LARGE SCALE GENOMIC DNA]</scope>
    <source>
        <strain evidence="3 4">DSM 44684</strain>
    </source>
</reference>
<keyword evidence="2" id="KW-1133">Transmembrane helix</keyword>
<dbReference type="AlphaFoldDB" id="A0A4R1G1S9"/>
<protein>
    <submittedName>
        <fullName evidence="3">Uncharacterized protein</fullName>
    </submittedName>
</protein>
<evidence type="ECO:0000256" key="2">
    <source>
        <dbReference type="SAM" id="Phobius"/>
    </source>
</evidence>
<evidence type="ECO:0000256" key="1">
    <source>
        <dbReference type="SAM" id="MobiDB-lite"/>
    </source>
</evidence>
<gene>
    <name evidence="3" type="ORF">DFR71_1554</name>
</gene>
<dbReference type="STRING" id="1210063.GCA_001612665_04717"/>
<dbReference type="Proteomes" id="UP000294856">
    <property type="component" value="Unassembled WGS sequence"/>
</dbReference>
<feature type="region of interest" description="Disordered" evidence="1">
    <location>
        <begin position="1"/>
        <end position="39"/>
    </location>
</feature>